<accession>A0A1X0QL45</accession>
<evidence type="ECO:0000256" key="1">
    <source>
        <dbReference type="SAM" id="Coils"/>
    </source>
</evidence>
<organism evidence="2 3">
    <name type="scientific">Hepatospora eriocheir</name>
    <dbReference type="NCBI Taxonomy" id="1081669"/>
    <lineage>
        <taxon>Eukaryota</taxon>
        <taxon>Fungi</taxon>
        <taxon>Fungi incertae sedis</taxon>
        <taxon>Microsporidia</taxon>
        <taxon>Hepatosporidae</taxon>
        <taxon>Hepatospora</taxon>
    </lineage>
</organism>
<dbReference type="EMBL" id="LTAI01000020">
    <property type="protein sequence ID" value="ORE00435.1"/>
    <property type="molecule type" value="Genomic_DNA"/>
</dbReference>
<proteinExistence type="predicted"/>
<dbReference type="AlphaFoldDB" id="A0A1X0QL45"/>
<dbReference type="VEuPathDB" id="MicrosporidiaDB:A0H76_864"/>
<name>A0A1X0QL45_9MICR</name>
<dbReference type="Proteomes" id="UP000192501">
    <property type="component" value="Unassembled WGS sequence"/>
</dbReference>
<dbReference type="VEuPathDB" id="MicrosporidiaDB:HERIO_654"/>
<keyword evidence="1" id="KW-0175">Coiled coil</keyword>
<evidence type="ECO:0000313" key="3">
    <source>
        <dbReference type="Proteomes" id="UP000192501"/>
    </source>
</evidence>
<feature type="coiled-coil region" evidence="1">
    <location>
        <begin position="1"/>
        <end position="38"/>
    </location>
</feature>
<sequence length="317" mass="37636">MDNRETQLDILECELIELENRKNESEDYKDIVERVERKVNVLKLLNQELDYLNLVLSKFDMIDKFKLIKLKDLTINDIVNLIKKTNSLSEEIKKIPSEKIDKENESESVEDYQSLIEISKDMNIKYGVFISSIDAYEKSCLSIINKLAKKGIGLLLRELENQNFDVFYEFYSSLSNFKEHLKMIKEVYFKWRKQSLKSKITYILSDLEMHYRLIIGVEKNIYKQVFNIEELGEEFNQFISNLLEYLFKKMNKKNLNEFLIKKVNDIDCNETLILINCLKSYLNINDLENNLTNNLENINLKEDDLKINENSVIKKQC</sequence>
<comment type="caution">
    <text evidence="2">The sequence shown here is derived from an EMBL/GenBank/DDBJ whole genome shotgun (WGS) entry which is preliminary data.</text>
</comment>
<gene>
    <name evidence="2" type="ORF">A0H76_864</name>
</gene>
<reference evidence="2 3" key="1">
    <citation type="journal article" date="2017" name="Environ. Microbiol.">
        <title>Decay of the glycolytic pathway and adaptation to intranuclear parasitism within Enterocytozoonidae microsporidia.</title>
        <authorList>
            <person name="Wiredu Boakye D."/>
            <person name="Jaroenlak P."/>
            <person name="Prachumwat A."/>
            <person name="Williams T.A."/>
            <person name="Bateman K.S."/>
            <person name="Itsathitphaisarn O."/>
            <person name="Sritunyalucksana K."/>
            <person name="Paszkiewicz K.H."/>
            <person name="Moore K.A."/>
            <person name="Stentiford G.D."/>
            <person name="Williams B.A."/>
        </authorList>
    </citation>
    <scope>NUCLEOTIDE SEQUENCE [LARGE SCALE GENOMIC DNA]</scope>
    <source>
        <strain evidence="3">canceri</strain>
    </source>
</reference>
<evidence type="ECO:0000313" key="2">
    <source>
        <dbReference type="EMBL" id="ORE00435.1"/>
    </source>
</evidence>
<protein>
    <submittedName>
        <fullName evidence="2">Uncharacterized protein</fullName>
    </submittedName>
</protein>